<dbReference type="AlphaFoldDB" id="A0ABD0Q315"/>
<comment type="caution">
    <text evidence="2">The sequence shown here is derived from an EMBL/GenBank/DDBJ whole genome shotgun (WGS) entry which is preliminary data.</text>
</comment>
<name>A0ABD0Q315_CIRMR</name>
<feature type="region of interest" description="Disordered" evidence="1">
    <location>
        <begin position="106"/>
        <end position="125"/>
    </location>
</feature>
<feature type="compositionally biased region" description="Polar residues" evidence="1">
    <location>
        <begin position="115"/>
        <end position="125"/>
    </location>
</feature>
<feature type="non-terminal residue" evidence="2">
    <location>
        <position position="125"/>
    </location>
</feature>
<dbReference type="Proteomes" id="UP001529510">
    <property type="component" value="Unassembled WGS sequence"/>
</dbReference>
<evidence type="ECO:0000256" key="1">
    <source>
        <dbReference type="SAM" id="MobiDB-lite"/>
    </source>
</evidence>
<reference evidence="2 3" key="1">
    <citation type="submission" date="2024-05" db="EMBL/GenBank/DDBJ databases">
        <title>Genome sequencing and assembly of Indian major carp, Cirrhinus mrigala (Hamilton, 1822).</title>
        <authorList>
            <person name="Mohindra V."/>
            <person name="Chowdhury L.M."/>
            <person name="Lal K."/>
            <person name="Jena J.K."/>
        </authorList>
    </citation>
    <scope>NUCLEOTIDE SEQUENCE [LARGE SCALE GENOMIC DNA]</scope>
    <source>
        <strain evidence="2">CM1030</strain>
        <tissue evidence="2">Blood</tissue>
    </source>
</reference>
<keyword evidence="3" id="KW-1185">Reference proteome</keyword>
<dbReference type="EMBL" id="JAMKFB020000011">
    <property type="protein sequence ID" value="KAL0180470.1"/>
    <property type="molecule type" value="Genomic_DNA"/>
</dbReference>
<protein>
    <submittedName>
        <fullName evidence="2">Uncharacterized protein</fullName>
    </submittedName>
</protein>
<sequence>EGQLVYLRNYGLKGRQKIQDHWSAVVYQVLKAPGTGGSVYTIAPVNDVSREPLAPPSEDRASVGEEPLLEDPSSMEEVDLFRVVPETLPAAMDSLEPVVDVEVEAPVVPGPSGQGAVSQLPLTDL</sequence>
<feature type="region of interest" description="Disordered" evidence="1">
    <location>
        <begin position="49"/>
        <end position="72"/>
    </location>
</feature>
<accession>A0ABD0Q315</accession>
<evidence type="ECO:0000313" key="3">
    <source>
        <dbReference type="Proteomes" id="UP001529510"/>
    </source>
</evidence>
<proteinExistence type="predicted"/>
<gene>
    <name evidence="2" type="ORF">M9458_022876</name>
</gene>
<evidence type="ECO:0000313" key="2">
    <source>
        <dbReference type="EMBL" id="KAL0180470.1"/>
    </source>
</evidence>
<organism evidence="2 3">
    <name type="scientific">Cirrhinus mrigala</name>
    <name type="common">Mrigala</name>
    <dbReference type="NCBI Taxonomy" id="683832"/>
    <lineage>
        <taxon>Eukaryota</taxon>
        <taxon>Metazoa</taxon>
        <taxon>Chordata</taxon>
        <taxon>Craniata</taxon>
        <taxon>Vertebrata</taxon>
        <taxon>Euteleostomi</taxon>
        <taxon>Actinopterygii</taxon>
        <taxon>Neopterygii</taxon>
        <taxon>Teleostei</taxon>
        <taxon>Ostariophysi</taxon>
        <taxon>Cypriniformes</taxon>
        <taxon>Cyprinidae</taxon>
        <taxon>Labeoninae</taxon>
        <taxon>Labeonini</taxon>
        <taxon>Cirrhinus</taxon>
    </lineage>
</organism>
<feature type="non-terminal residue" evidence="2">
    <location>
        <position position="1"/>
    </location>
</feature>